<accession>A0ABW0G1Y4</accession>
<comment type="caution">
    <text evidence="1">The sequence shown here is derived from an EMBL/GenBank/DDBJ whole genome shotgun (WGS) entry which is preliminary data.</text>
</comment>
<keyword evidence="2" id="KW-1185">Reference proteome</keyword>
<sequence>MPLKTIRLELARTADHPEGSAEHGYEFTAPLTGDGHLDLEEWRDRKAACTVRRFWRGEDEQTGNLVHRGKGWLFDYDADDSDDDEPIFRFDRHTLVEGEYISITEHDGVPSPSMTECSAPSASYPSAECRLVSVAVRWLRTRRTIPCAQAASRSSRSRKLRPTCSRSCRSVSAVMPSRFIRATMMGSSRISDRVGAVNWSIFPSLFIPAGRKAASFPLYARYGISQQ</sequence>
<dbReference type="Proteomes" id="UP001596166">
    <property type="component" value="Unassembled WGS sequence"/>
</dbReference>
<organism evidence="1 2">
    <name type="scientific">Azospirillum himalayense</name>
    <dbReference type="NCBI Taxonomy" id="654847"/>
    <lineage>
        <taxon>Bacteria</taxon>
        <taxon>Pseudomonadati</taxon>
        <taxon>Pseudomonadota</taxon>
        <taxon>Alphaproteobacteria</taxon>
        <taxon>Rhodospirillales</taxon>
        <taxon>Azospirillaceae</taxon>
        <taxon>Azospirillum</taxon>
    </lineage>
</organism>
<gene>
    <name evidence="1" type="ORF">ACFPMG_08735</name>
</gene>
<name>A0ABW0G1Y4_9PROT</name>
<dbReference type="EMBL" id="JBHSLC010000010">
    <property type="protein sequence ID" value="MFC5355095.1"/>
    <property type="molecule type" value="Genomic_DNA"/>
</dbReference>
<protein>
    <submittedName>
        <fullName evidence="1">Uncharacterized protein</fullName>
    </submittedName>
</protein>
<evidence type="ECO:0000313" key="2">
    <source>
        <dbReference type="Proteomes" id="UP001596166"/>
    </source>
</evidence>
<reference evidence="2" key="1">
    <citation type="journal article" date="2019" name="Int. J. Syst. Evol. Microbiol.">
        <title>The Global Catalogue of Microorganisms (GCM) 10K type strain sequencing project: providing services to taxonomists for standard genome sequencing and annotation.</title>
        <authorList>
            <consortium name="The Broad Institute Genomics Platform"/>
            <consortium name="The Broad Institute Genome Sequencing Center for Infectious Disease"/>
            <person name="Wu L."/>
            <person name="Ma J."/>
        </authorList>
    </citation>
    <scope>NUCLEOTIDE SEQUENCE [LARGE SCALE GENOMIC DNA]</scope>
    <source>
        <strain evidence="2">CCUG 58760</strain>
    </source>
</reference>
<proteinExistence type="predicted"/>
<evidence type="ECO:0000313" key="1">
    <source>
        <dbReference type="EMBL" id="MFC5355095.1"/>
    </source>
</evidence>